<dbReference type="OrthoDB" id="7755443at2"/>
<feature type="domain" description="Initiator Rep protein WH1" evidence="3">
    <location>
        <begin position="31"/>
        <end position="167"/>
    </location>
</feature>
<protein>
    <recommendedName>
        <fullName evidence="3">Initiator Rep protein WH1 domain-containing protein</fullName>
    </recommendedName>
</protein>
<evidence type="ECO:0000259" key="3">
    <source>
        <dbReference type="Pfam" id="PF01051"/>
    </source>
</evidence>
<organism evidence="4 5">
    <name type="scientific">Roseinatronobacter ekhonensis</name>
    <dbReference type="NCBI Taxonomy" id="254356"/>
    <lineage>
        <taxon>Bacteria</taxon>
        <taxon>Pseudomonadati</taxon>
        <taxon>Pseudomonadota</taxon>
        <taxon>Alphaproteobacteria</taxon>
        <taxon>Rhodobacterales</taxon>
        <taxon>Paracoccaceae</taxon>
        <taxon>Roseinatronobacter</taxon>
    </lineage>
</organism>
<reference evidence="5" key="1">
    <citation type="submission" date="2018-08" db="EMBL/GenBank/DDBJ databases">
        <authorList>
            <person name="Rodrigo-Torres L."/>
            <person name="Arahal R. D."/>
            <person name="Lucena T."/>
        </authorList>
    </citation>
    <scope>NUCLEOTIDE SEQUENCE [LARGE SCALE GENOMIC DNA]</scope>
    <source>
        <strain evidence="5">CECT 7235</strain>
    </source>
</reference>
<feature type="compositionally biased region" description="Pro residues" evidence="2">
    <location>
        <begin position="306"/>
        <end position="315"/>
    </location>
</feature>
<evidence type="ECO:0000256" key="1">
    <source>
        <dbReference type="ARBA" id="ARBA00038283"/>
    </source>
</evidence>
<evidence type="ECO:0000313" key="5">
    <source>
        <dbReference type="Proteomes" id="UP000272908"/>
    </source>
</evidence>
<dbReference type="Gene3D" id="1.10.10.10">
    <property type="entry name" value="Winged helix-like DNA-binding domain superfamily/Winged helix DNA-binding domain"/>
    <property type="match status" value="1"/>
</dbReference>
<evidence type="ECO:0000256" key="2">
    <source>
        <dbReference type="SAM" id="MobiDB-lite"/>
    </source>
</evidence>
<dbReference type="EMBL" id="UIHC01000086">
    <property type="protein sequence ID" value="SUZ33890.1"/>
    <property type="molecule type" value="Genomic_DNA"/>
</dbReference>
<proteinExistence type="inferred from homology"/>
<gene>
    <name evidence="4" type="ORF">ROE7235_03665</name>
</gene>
<dbReference type="AlphaFoldDB" id="A0A3B0MEP8"/>
<keyword evidence="5" id="KW-1185">Reference proteome</keyword>
<name>A0A3B0MEP8_9RHOB</name>
<dbReference type="Pfam" id="PF21205">
    <property type="entry name" value="Rep3_C"/>
    <property type="match status" value="1"/>
</dbReference>
<feature type="region of interest" description="Disordered" evidence="2">
    <location>
        <begin position="292"/>
        <end position="315"/>
    </location>
</feature>
<comment type="similarity">
    <text evidence="1">Belongs to the initiator RepB protein family.</text>
</comment>
<dbReference type="InterPro" id="IPR000525">
    <property type="entry name" value="Initiator_Rep_WH1"/>
</dbReference>
<dbReference type="GO" id="GO:0003887">
    <property type="term" value="F:DNA-directed DNA polymerase activity"/>
    <property type="evidence" value="ECO:0007669"/>
    <property type="project" value="InterPro"/>
</dbReference>
<dbReference type="InterPro" id="IPR036388">
    <property type="entry name" value="WH-like_DNA-bd_sf"/>
</dbReference>
<dbReference type="GO" id="GO:0006270">
    <property type="term" value="P:DNA replication initiation"/>
    <property type="evidence" value="ECO:0007669"/>
    <property type="project" value="InterPro"/>
</dbReference>
<dbReference type="SUPFAM" id="SSF46785">
    <property type="entry name" value="Winged helix' DNA-binding domain"/>
    <property type="match status" value="1"/>
</dbReference>
<evidence type="ECO:0000313" key="4">
    <source>
        <dbReference type="EMBL" id="SUZ33890.1"/>
    </source>
</evidence>
<dbReference type="Proteomes" id="UP000272908">
    <property type="component" value="Unassembled WGS sequence"/>
</dbReference>
<dbReference type="InterPro" id="IPR036390">
    <property type="entry name" value="WH_DNA-bd_sf"/>
</dbReference>
<dbReference type="Pfam" id="PF01051">
    <property type="entry name" value="Rep3_N"/>
    <property type="match status" value="1"/>
</dbReference>
<accession>A0A3B0MEP8</accession>
<sequence>MAKLTTLDAVRMNRADPDAIVAAGELVDLRFVSGNTLSLRAAKLFCLLIQEAGIAVADQVQHRIPYSVLNETFHKSRDELVEAVMELHSTVVSVKLVSRQGRPYTKSGPILSDVEREPDSLDDAEIRFEFSPALRRVIADSTHWAAVSRRAVLSFESRYSLRLYLFLSLRANLRKVSEDIALDDLRALLGVPINALPRWQDVKRRALDIAIAEINHLAGFCAAYEPIKRGRRIVGVRLAWGLKAPADLAKAQRELDRPRVGRTARRAGLVETIADERYRLAESLANAPGLVWTTEPGQIGRTEPGQKPPKPMGEP</sequence>
<dbReference type="RefSeq" id="WP_121097173.1">
    <property type="nucleotide sequence ID" value="NZ_UIHC01000086.1"/>
</dbReference>